<evidence type="ECO:0000256" key="10">
    <source>
        <dbReference type="ARBA" id="ARBA00023201"/>
    </source>
</evidence>
<dbReference type="OrthoDB" id="5874059at2759"/>
<dbReference type="EMBL" id="BLKM01000370">
    <property type="protein sequence ID" value="GFG32529.1"/>
    <property type="molecule type" value="Genomic_DNA"/>
</dbReference>
<keyword evidence="8 12" id="KW-0406">Ion transport</keyword>
<reference evidence="14" key="1">
    <citation type="submission" date="2020-01" db="EMBL/GenBank/DDBJ databases">
        <title>Draft genome sequence of the Termite Coptotermes fromosanus.</title>
        <authorList>
            <person name="Itakura S."/>
            <person name="Yosikawa Y."/>
            <person name="Umezawa K."/>
        </authorList>
    </citation>
    <scope>NUCLEOTIDE SEQUENCE [LARGE SCALE GENOMIC DNA]</scope>
</reference>
<protein>
    <submittedName>
        <fullName evidence="13">Uncharacterized protein</fullName>
    </submittedName>
</protein>
<evidence type="ECO:0000313" key="13">
    <source>
        <dbReference type="EMBL" id="GFG32529.1"/>
    </source>
</evidence>
<evidence type="ECO:0000256" key="7">
    <source>
        <dbReference type="ARBA" id="ARBA00023053"/>
    </source>
</evidence>
<dbReference type="AlphaFoldDB" id="A0A6L2PJ01"/>
<dbReference type="InParanoid" id="A0A6L2PJ01"/>
<evidence type="ECO:0000256" key="9">
    <source>
        <dbReference type="ARBA" id="ARBA00023136"/>
    </source>
</evidence>
<evidence type="ECO:0000256" key="6">
    <source>
        <dbReference type="ARBA" id="ARBA00022989"/>
    </source>
</evidence>
<evidence type="ECO:0000256" key="2">
    <source>
        <dbReference type="ARBA" id="ARBA00007193"/>
    </source>
</evidence>
<evidence type="ECO:0000256" key="4">
    <source>
        <dbReference type="ARBA" id="ARBA00022461"/>
    </source>
</evidence>
<dbReference type="Pfam" id="PF00858">
    <property type="entry name" value="ASC"/>
    <property type="match status" value="1"/>
</dbReference>
<accession>A0A6L2PJ01</accession>
<keyword evidence="3 12" id="KW-0813">Transport</keyword>
<comment type="similarity">
    <text evidence="2 12">Belongs to the amiloride-sensitive sodium channel (TC 1.A.6) family.</text>
</comment>
<dbReference type="GO" id="GO:0005886">
    <property type="term" value="C:plasma membrane"/>
    <property type="evidence" value="ECO:0007669"/>
    <property type="project" value="TreeGrafter"/>
</dbReference>
<evidence type="ECO:0000313" key="14">
    <source>
        <dbReference type="Proteomes" id="UP000502823"/>
    </source>
</evidence>
<evidence type="ECO:0000256" key="3">
    <source>
        <dbReference type="ARBA" id="ARBA00022448"/>
    </source>
</evidence>
<keyword evidence="7" id="KW-0915">Sodium</keyword>
<dbReference type="Gene3D" id="2.60.470.10">
    <property type="entry name" value="Acid-sensing ion channels like domains"/>
    <property type="match status" value="1"/>
</dbReference>
<organism evidence="13 14">
    <name type="scientific">Coptotermes formosanus</name>
    <name type="common">Formosan subterranean termite</name>
    <dbReference type="NCBI Taxonomy" id="36987"/>
    <lineage>
        <taxon>Eukaryota</taxon>
        <taxon>Metazoa</taxon>
        <taxon>Ecdysozoa</taxon>
        <taxon>Arthropoda</taxon>
        <taxon>Hexapoda</taxon>
        <taxon>Insecta</taxon>
        <taxon>Pterygota</taxon>
        <taxon>Neoptera</taxon>
        <taxon>Polyneoptera</taxon>
        <taxon>Dictyoptera</taxon>
        <taxon>Blattodea</taxon>
        <taxon>Blattoidea</taxon>
        <taxon>Termitoidae</taxon>
        <taxon>Rhinotermitidae</taxon>
        <taxon>Coptotermes</taxon>
    </lineage>
</organism>
<dbReference type="PANTHER" id="PTHR11690">
    <property type="entry name" value="AMILORIDE-SENSITIVE SODIUM CHANNEL-RELATED"/>
    <property type="match status" value="1"/>
</dbReference>
<keyword evidence="5 12" id="KW-0812">Transmembrane</keyword>
<gene>
    <name evidence="13" type="ORF">Cfor_01175</name>
</gene>
<proteinExistence type="inferred from homology"/>
<name>A0A6L2PJ01_COPFO</name>
<comment type="subcellular location">
    <subcellularLocation>
        <location evidence="1">Membrane</location>
        <topology evidence="1">Multi-pass membrane protein</topology>
    </subcellularLocation>
</comment>
<evidence type="ECO:0000256" key="5">
    <source>
        <dbReference type="ARBA" id="ARBA00022692"/>
    </source>
</evidence>
<dbReference type="InterPro" id="IPR001873">
    <property type="entry name" value="ENaC"/>
</dbReference>
<evidence type="ECO:0000256" key="12">
    <source>
        <dbReference type="RuleBase" id="RU000679"/>
    </source>
</evidence>
<sequence length="403" mass="46399">SPFYDLKFDLEEVISEIAFFEGSTYNIVTKCFTGGGYDMDIQCPTGNYSEFTKLFRINCTEMFHICSWNDKEFDCCKYFVPLETEYGTCYAINNLNTRIQRHFEMTSNSRTGPGFLYLELNARRSKVFVLSKEAVPHLSTPTTEKIKIPYGCAEDFYIKINEISNQDKVRSVDISKRSCRFYDENFMDFYPVYSNSACLVNCRKKLQLKLCNCTSYFMPNGDPKMYCDLDGLVCLGKHSEMFRTQKISQSSNTKGFYCPCVDGCDAMTITFVRWVQDVSQPSVSGKTELKIKLDHLPNELFKRTVVRGKLDLVGSGLCDRLVARLEESYRADSYFALVLGMVRFSASYANTTENRPSPNRRIELNYKISPCIRVNEVVPLYFPYKAYYELDGGHPFVLLVLNK</sequence>
<keyword evidence="14" id="KW-1185">Reference proteome</keyword>
<keyword evidence="4 12" id="KW-0894">Sodium channel</keyword>
<evidence type="ECO:0000256" key="1">
    <source>
        <dbReference type="ARBA" id="ARBA00004141"/>
    </source>
</evidence>
<feature type="non-terminal residue" evidence="13">
    <location>
        <position position="1"/>
    </location>
</feature>
<dbReference type="FunCoup" id="A0A6L2PJ01">
    <property type="interactions" value="30"/>
</dbReference>
<evidence type="ECO:0000256" key="11">
    <source>
        <dbReference type="ARBA" id="ARBA00023303"/>
    </source>
</evidence>
<evidence type="ECO:0000256" key="8">
    <source>
        <dbReference type="ARBA" id="ARBA00023065"/>
    </source>
</evidence>
<keyword evidence="9" id="KW-0472">Membrane</keyword>
<dbReference type="Proteomes" id="UP000502823">
    <property type="component" value="Unassembled WGS sequence"/>
</dbReference>
<comment type="caution">
    <text evidence="13">The sequence shown here is derived from an EMBL/GenBank/DDBJ whole genome shotgun (WGS) entry which is preliminary data.</text>
</comment>
<keyword evidence="10 12" id="KW-0739">Sodium transport</keyword>
<keyword evidence="6" id="KW-1133">Transmembrane helix</keyword>
<dbReference type="GO" id="GO:0015280">
    <property type="term" value="F:ligand-gated sodium channel activity"/>
    <property type="evidence" value="ECO:0007669"/>
    <property type="project" value="TreeGrafter"/>
</dbReference>
<dbReference type="PANTHER" id="PTHR11690:SF175">
    <property type="entry name" value="PICKPOCKET 13-RELATED"/>
    <property type="match status" value="1"/>
</dbReference>
<keyword evidence="11 12" id="KW-0407">Ion channel</keyword>